<dbReference type="InterPro" id="IPR002686">
    <property type="entry name" value="Transposase_17"/>
</dbReference>
<organism evidence="2 3">
    <name type="scientific">Domibacillus antri</name>
    <dbReference type="NCBI Taxonomy" id="1714264"/>
    <lineage>
        <taxon>Bacteria</taxon>
        <taxon>Bacillati</taxon>
        <taxon>Bacillota</taxon>
        <taxon>Bacilli</taxon>
        <taxon>Bacillales</taxon>
        <taxon>Bacillaceae</taxon>
        <taxon>Domibacillus</taxon>
    </lineage>
</organism>
<sequence>MSRKPRIGYPGAMYHITSRGNRRAALFYDAADRLMYLSLFEEARLHFPCILHSYCLMTNHIHLQLETIHHPPGDTMKFLNFRYAKYFNRRYGYSGHLFQGRYGAELLDSAAYFLEVSRCIHLNPVEAVYWGSDTDFLACYNK</sequence>
<dbReference type="PANTHER" id="PTHR34322:SF2">
    <property type="entry name" value="TRANSPOSASE IS200-LIKE DOMAIN-CONTAINING PROTEIN"/>
    <property type="match status" value="1"/>
</dbReference>
<dbReference type="GO" id="GO:0004803">
    <property type="term" value="F:transposase activity"/>
    <property type="evidence" value="ECO:0007669"/>
    <property type="project" value="InterPro"/>
</dbReference>
<dbReference type="RefSeq" id="WP_075396946.1">
    <property type="nucleotide sequence ID" value="NZ_MSDU01000003.1"/>
</dbReference>
<evidence type="ECO:0000313" key="3">
    <source>
        <dbReference type="Proteomes" id="UP000185568"/>
    </source>
</evidence>
<dbReference type="STRING" id="1714264.BTO30_01565"/>
<keyword evidence="3" id="KW-1185">Reference proteome</keyword>
<reference evidence="2 3" key="1">
    <citation type="submission" date="2016-12" db="EMBL/GenBank/DDBJ databases">
        <title>Domibacillus antri genome sequencing.</title>
        <authorList>
            <person name="Verma A."/>
            <person name="Krishnamurthi S."/>
        </authorList>
    </citation>
    <scope>NUCLEOTIDE SEQUENCE [LARGE SCALE GENOMIC DNA]</scope>
    <source>
        <strain evidence="2 3">XD80</strain>
    </source>
</reference>
<dbReference type="PANTHER" id="PTHR34322">
    <property type="entry name" value="TRANSPOSASE, Y1_TNP DOMAIN-CONTAINING"/>
    <property type="match status" value="1"/>
</dbReference>
<dbReference type="GO" id="GO:0003677">
    <property type="term" value="F:DNA binding"/>
    <property type="evidence" value="ECO:0007669"/>
    <property type="project" value="InterPro"/>
</dbReference>
<dbReference type="GO" id="GO:0006313">
    <property type="term" value="P:DNA transposition"/>
    <property type="evidence" value="ECO:0007669"/>
    <property type="project" value="InterPro"/>
</dbReference>
<dbReference type="Proteomes" id="UP000185568">
    <property type="component" value="Unassembled WGS sequence"/>
</dbReference>
<feature type="domain" description="Transposase IS200-like" evidence="1">
    <location>
        <begin position="9"/>
        <end position="123"/>
    </location>
</feature>
<dbReference type="Pfam" id="PF01797">
    <property type="entry name" value="Y1_Tnp"/>
    <property type="match status" value="1"/>
</dbReference>
<dbReference type="Gene3D" id="3.30.70.1290">
    <property type="entry name" value="Transposase IS200-like"/>
    <property type="match status" value="1"/>
</dbReference>
<evidence type="ECO:0000259" key="1">
    <source>
        <dbReference type="SMART" id="SM01321"/>
    </source>
</evidence>
<protein>
    <recommendedName>
        <fullName evidence="1">Transposase IS200-like domain-containing protein</fullName>
    </recommendedName>
</protein>
<accession>A0A1Q8Q9W5</accession>
<comment type="caution">
    <text evidence="2">The sequence shown here is derived from an EMBL/GenBank/DDBJ whole genome shotgun (WGS) entry which is preliminary data.</text>
</comment>
<dbReference type="SMART" id="SM01321">
    <property type="entry name" value="Y1_Tnp"/>
    <property type="match status" value="1"/>
</dbReference>
<name>A0A1Q8Q9W5_9BACI</name>
<dbReference type="AlphaFoldDB" id="A0A1Q8Q9W5"/>
<proteinExistence type="predicted"/>
<dbReference type="InterPro" id="IPR036515">
    <property type="entry name" value="Transposase_17_sf"/>
</dbReference>
<dbReference type="EMBL" id="MSDU01000003">
    <property type="protein sequence ID" value="OLN24127.1"/>
    <property type="molecule type" value="Genomic_DNA"/>
</dbReference>
<gene>
    <name evidence="2" type="ORF">BTO30_01565</name>
</gene>
<dbReference type="SUPFAM" id="SSF143422">
    <property type="entry name" value="Transposase IS200-like"/>
    <property type="match status" value="1"/>
</dbReference>
<dbReference type="OrthoDB" id="9788881at2"/>
<evidence type="ECO:0000313" key="2">
    <source>
        <dbReference type="EMBL" id="OLN24127.1"/>
    </source>
</evidence>